<evidence type="ECO:0000256" key="6">
    <source>
        <dbReference type="ARBA" id="ARBA00022777"/>
    </source>
</evidence>
<dbReference type="OrthoDB" id="272370at2759"/>
<keyword evidence="11" id="KW-1185">Reference proteome</keyword>
<comment type="catalytic activity">
    <reaction evidence="1 8">
        <text>1D-myo-inositol 1,3,4,5,6-pentakisphosphate + ATP = 1D-myo-inositol hexakisphosphate + ADP + H(+)</text>
        <dbReference type="Rhea" id="RHEA:20313"/>
        <dbReference type="ChEBI" id="CHEBI:15378"/>
        <dbReference type="ChEBI" id="CHEBI:30616"/>
        <dbReference type="ChEBI" id="CHEBI:57733"/>
        <dbReference type="ChEBI" id="CHEBI:58130"/>
        <dbReference type="ChEBI" id="CHEBI:456216"/>
        <dbReference type="EC" id="2.7.1.158"/>
    </reaction>
</comment>
<feature type="non-terminal residue" evidence="10">
    <location>
        <position position="1"/>
    </location>
</feature>
<evidence type="ECO:0000256" key="1">
    <source>
        <dbReference type="ARBA" id="ARBA00001774"/>
    </source>
</evidence>
<keyword evidence="5 8" id="KW-0547">Nucleotide-binding</keyword>
<organism evidence="10 11">
    <name type="scientific">Catenaria anguillulae PL171</name>
    <dbReference type="NCBI Taxonomy" id="765915"/>
    <lineage>
        <taxon>Eukaryota</taxon>
        <taxon>Fungi</taxon>
        <taxon>Fungi incertae sedis</taxon>
        <taxon>Blastocladiomycota</taxon>
        <taxon>Blastocladiomycetes</taxon>
        <taxon>Blastocladiales</taxon>
        <taxon>Catenariaceae</taxon>
        <taxon>Catenaria</taxon>
    </lineage>
</organism>
<feature type="compositionally biased region" description="Pro residues" evidence="9">
    <location>
        <begin position="176"/>
        <end position="195"/>
    </location>
</feature>
<feature type="region of interest" description="Disordered" evidence="9">
    <location>
        <begin position="173"/>
        <end position="195"/>
    </location>
</feature>
<keyword evidence="7 8" id="KW-0067">ATP-binding</keyword>
<sequence length="451" mass="49431">RHHGLAVHSYPELLANPESTWTYRGEGNANIVFSGRVVSPAIRAHLGTSHLVLRVAKRPVHACPKQDGSDQGRFALNTVRFITQVINPLFPDRYLPRMLAVHVTPEFLQALDSASSDARPAARTAKGVIDMTQCVALVSPDYARMDLGTGSDAVDTLCLEIKPKWLFIPRRHRSTPDPPACSRPNRAPTPLPPSPHRSACRFCAHQRYKLATDPGHTRLSGFCPLDLLSPATIRDAVHALLDAPGNNLRVWMNGERTSAPAADTRVFSCSGGDDANHASSELVPLFLTLGEHQERLDDVADSTQLHEAYLRVCQDELVVGDKGLGLDSWAKVVQTYLRPAAGPAAGSKLVAEFVLSMTLKDCSVLITVAPWSGEQGCESLPSSLLDQGLRMVRFADKAWVYRATLLDLDPKQMGKVPEWLRLDREIRKHFVASVVFNVAENKSVGKGIDDK</sequence>
<dbReference type="GO" id="GO:0032958">
    <property type="term" value="P:inositol phosphate biosynthetic process"/>
    <property type="evidence" value="ECO:0007669"/>
    <property type="project" value="TreeGrafter"/>
</dbReference>
<comment type="domain">
    <text evidence="8">The EXKPK motif is conserved in inositol-pentakisphosphate 2-kinases of both family 1 and 2.</text>
</comment>
<evidence type="ECO:0000256" key="4">
    <source>
        <dbReference type="ARBA" id="ARBA00022679"/>
    </source>
</evidence>
<keyword evidence="4 8" id="KW-0808">Transferase</keyword>
<protein>
    <recommendedName>
        <fullName evidence="3 8">Inositol-pentakisphosphate 2-kinase</fullName>
        <ecNumber evidence="2 8">2.7.1.158</ecNumber>
    </recommendedName>
</protein>
<evidence type="ECO:0000313" key="11">
    <source>
        <dbReference type="Proteomes" id="UP000193411"/>
    </source>
</evidence>
<evidence type="ECO:0000256" key="9">
    <source>
        <dbReference type="SAM" id="MobiDB-lite"/>
    </source>
</evidence>
<evidence type="ECO:0000256" key="7">
    <source>
        <dbReference type="ARBA" id="ARBA00022840"/>
    </source>
</evidence>
<dbReference type="STRING" id="765915.A0A1Y2I029"/>
<evidence type="ECO:0000256" key="5">
    <source>
        <dbReference type="ARBA" id="ARBA00022741"/>
    </source>
</evidence>
<dbReference type="PANTHER" id="PTHR14456">
    <property type="entry name" value="INOSITOL POLYPHOSPHATE KINASE 1"/>
    <property type="match status" value="1"/>
</dbReference>
<evidence type="ECO:0000256" key="2">
    <source>
        <dbReference type="ARBA" id="ARBA00012023"/>
    </source>
</evidence>
<evidence type="ECO:0000256" key="3">
    <source>
        <dbReference type="ARBA" id="ARBA00014846"/>
    </source>
</evidence>
<keyword evidence="6 8" id="KW-0418">Kinase</keyword>
<dbReference type="EC" id="2.7.1.158" evidence="2 8"/>
<gene>
    <name evidence="10" type="ORF">BCR44DRAFT_1426247</name>
</gene>
<comment type="function">
    <text evidence="8">Phosphorylates Ins(1,3,4,5,6)P5 at position 2 to form Ins(1,2,3,4,5,6)P6 (InsP6 or phytate).</text>
</comment>
<dbReference type="PANTHER" id="PTHR14456:SF2">
    <property type="entry name" value="INOSITOL-PENTAKISPHOSPHATE 2-KINASE"/>
    <property type="match status" value="1"/>
</dbReference>
<dbReference type="Pfam" id="PF06090">
    <property type="entry name" value="Ins_P5_2-kin"/>
    <property type="match status" value="1"/>
</dbReference>
<dbReference type="AlphaFoldDB" id="A0A1Y2I029"/>
<evidence type="ECO:0000256" key="8">
    <source>
        <dbReference type="RuleBase" id="RU364126"/>
    </source>
</evidence>
<accession>A0A1Y2I029</accession>
<dbReference type="Proteomes" id="UP000193411">
    <property type="component" value="Unassembled WGS sequence"/>
</dbReference>
<dbReference type="GO" id="GO:0035299">
    <property type="term" value="F:inositol-1,3,4,5,6-pentakisphosphate 2-kinase activity"/>
    <property type="evidence" value="ECO:0007669"/>
    <property type="project" value="UniProtKB-EC"/>
</dbReference>
<proteinExistence type="predicted"/>
<reference evidence="10 11" key="1">
    <citation type="submission" date="2016-07" db="EMBL/GenBank/DDBJ databases">
        <title>Pervasive Adenine N6-methylation of Active Genes in Fungi.</title>
        <authorList>
            <consortium name="DOE Joint Genome Institute"/>
            <person name="Mondo S.J."/>
            <person name="Dannebaum R.O."/>
            <person name="Kuo R.C."/>
            <person name="Labutti K."/>
            <person name="Haridas S."/>
            <person name="Kuo A."/>
            <person name="Salamov A."/>
            <person name="Ahrendt S.R."/>
            <person name="Lipzen A."/>
            <person name="Sullivan W."/>
            <person name="Andreopoulos W.B."/>
            <person name="Clum A."/>
            <person name="Lindquist E."/>
            <person name="Daum C."/>
            <person name="Ramamoorthy G.K."/>
            <person name="Gryganskyi A."/>
            <person name="Culley D."/>
            <person name="Magnuson J.K."/>
            <person name="James T.Y."/>
            <person name="O'Malley M.A."/>
            <person name="Stajich J.E."/>
            <person name="Spatafora J.W."/>
            <person name="Visel A."/>
            <person name="Grigoriev I.V."/>
        </authorList>
    </citation>
    <scope>NUCLEOTIDE SEQUENCE [LARGE SCALE GENOMIC DNA]</scope>
    <source>
        <strain evidence="10 11">PL171</strain>
    </source>
</reference>
<comment type="caution">
    <text evidence="10">The sequence shown here is derived from an EMBL/GenBank/DDBJ whole genome shotgun (WGS) entry which is preliminary data.</text>
</comment>
<dbReference type="EMBL" id="MCFL01000004">
    <property type="protein sequence ID" value="ORZ40099.1"/>
    <property type="molecule type" value="Genomic_DNA"/>
</dbReference>
<dbReference type="Gene3D" id="3.30.200.110">
    <property type="entry name" value="Inositol-pentakisphosphate 2-kinase, N-lobe"/>
    <property type="match status" value="1"/>
</dbReference>
<dbReference type="GO" id="GO:0005524">
    <property type="term" value="F:ATP binding"/>
    <property type="evidence" value="ECO:0007669"/>
    <property type="project" value="UniProtKB-KW"/>
</dbReference>
<evidence type="ECO:0000313" key="10">
    <source>
        <dbReference type="EMBL" id="ORZ40099.1"/>
    </source>
</evidence>
<name>A0A1Y2I029_9FUNG</name>
<dbReference type="InterPro" id="IPR009286">
    <property type="entry name" value="Ins_P5_2-kin"/>
</dbReference>
<dbReference type="InterPro" id="IPR043001">
    <property type="entry name" value="IP5_2-K_N_lobe"/>
</dbReference>
<dbReference type="GO" id="GO:0005634">
    <property type="term" value="C:nucleus"/>
    <property type="evidence" value="ECO:0007669"/>
    <property type="project" value="TreeGrafter"/>
</dbReference>